<evidence type="ECO:0000313" key="1">
    <source>
        <dbReference type="EMBL" id="KAL0904247.1"/>
    </source>
</evidence>
<protein>
    <submittedName>
        <fullName evidence="1">Uncharacterized protein</fullName>
    </submittedName>
</protein>
<proteinExistence type="predicted"/>
<reference evidence="1 2" key="1">
    <citation type="journal article" date="2024" name="Plant Biotechnol. J.">
        <title>Dendrobium thyrsiflorum genome and its molecular insights into genes involved in important horticultural traits.</title>
        <authorList>
            <person name="Chen B."/>
            <person name="Wang J.Y."/>
            <person name="Zheng P.J."/>
            <person name="Li K.L."/>
            <person name="Liang Y.M."/>
            <person name="Chen X.F."/>
            <person name="Zhang C."/>
            <person name="Zhao X."/>
            <person name="He X."/>
            <person name="Zhang G.Q."/>
            <person name="Liu Z.J."/>
            <person name="Xu Q."/>
        </authorList>
    </citation>
    <scope>NUCLEOTIDE SEQUENCE [LARGE SCALE GENOMIC DNA]</scope>
    <source>
        <strain evidence="1">GZMU011</strain>
    </source>
</reference>
<dbReference type="EMBL" id="JANQDX010000019">
    <property type="protein sequence ID" value="KAL0904247.1"/>
    <property type="molecule type" value="Genomic_DNA"/>
</dbReference>
<sequence>MNLRLHLLLKEKKRRLMRVRRMKLLVKYQQYFIAIWQFDLFELTTWNYLMQREIDFDDDFMVRVPEGGEFLKSLKDDELLFYHDQSHLGLRLCFLPKVEFFTKFHGKESHNVKYTLKSSVKAAVCLGEPSSSKLPKKQDLLFVRAKLA</sequence>
<keyword evidence="2" id="KW-1185">Reference proteome</keyword>
<gene>
    <name evidence="1" type="ORF">M5K25_026330</name>
</gene>
<name>A0ABD0TXA9_DENTH</name>
<organism evidence="1 2">
    <name type="scientific">Dendrobium thyrsiflorum</name>
    <name type="common">Pinecone-like raceme dendrobium</name>
    <name type="synonym">Orchid</name>
    <dbReference type="NCBI Taxonomy" id="117978"/>
    <lineage>
        <taxon>Eukaryota</taxon>
        <taxon>Viridiplantae</taxon>
        <taxon>Streptophyta</taxon>
        <taxon>Embryophyta</taxon>
        <taxon>Tracheophyta</taxon>
        <taxon>Spermatophyta</taxon>
        <taxon>Magnoliopsida</taxon>
        <taxon>Liliopsida</taxon>
        <taxon>Asparagales</taxon>
        <taxon>Orchidaceae</taxon>
        <taxon>Epidendroideae</taxon>
        <taxon>Malaxideae</taxon>
        <taxon>Dendrobiinae</taxon>
        <taxon>Dendrobium</taxon>
    </lineage>
</organism>
<evidence type="ECO:0000313" key="2">
    <source>
        <dbReference type="Proteomes" id="UP001552299"/>
    </source>
</evidence>
<dbReference type="Proteomes" id="UP001552299">
    <property type="component" value="Unassembled WGS sequence"/>
</dbReference>
<comment type="caution">
    <text evidence="1">The sequence shown here is derived from an EMBL/GenBank/DDBJ whole genome shotgun (WGS) entry which is preliminary data.</text>
</comment>
<dbReference type="AlphaFoldDB" id="A0ABD0TXA9"/>
<accession>A0ABD0TXA9</accession>